<evidence type="ECO:0000256" key="1">
    <source>
        <dbReference type="ARBA" id="ARBA00001971"/>
    </source>
</evidence>
<evidence type="ECO:0000256" key="4">
    <source>
        <dbReference type="ARBA" id="ARBA00022723"/>
    </source>
</evidence>
<dbReference type="OrthoDB" id="502624at2"/>
<dbReference type="InterPro" id="IPR002397">
    <property type="entry name" value="Cyt_P450_B"/>
</dbReference>
<keyword evidence="5 8" id="KW-0560">Oxidoreductase</keyword>
<evidence type="ECO:0000313" key="9">
    <source>
        <dbReference type="EMBL" id="OJZ76146.1"/>
    </source>
</evidence>
<name>A0A1Q4I2Q7_9MYCO</name>
<dbReference type="InterPro" id="IPR001128">
    <property type="entry name" value="Cyt_P450"/>
</dbReference>
<keyword evidence="4 8" id="KW-0479">Metal-binding</keyword>
<dbReference type="EMBL" id="MPNT01000001">
    <property type="protein sequence ID" value="OJZ76146.1"/>
    <property type="molecule type" value="Genomic_DNA"/>
</dbReference>
<dbReference type="PRINTS" id="PR00385">
    <property type="entry name" value="P450"/>
</dbReference>
<dbReference type="Gene3D" id="1.10.630.10">
    <property type="entry name" value="Cytochrome P450"/>
    <property type="match status" value="1"/>
</dbReference>
<dbReference type="PRINTS" id="PR00359">
    <property type="entry name" value="BP450"/>
</dbReference>
<organism evidence="9 10">
    <name type="scientific">Mycobacterium paraffinicum</name>
    <dbReference type="NCBI Taxonomy" id="53378"/>
    <lineage>
        <taxon>Bacteria</taxon>
        <taxon>Bacillati</taxon>
        <taxon>Actinomycetota</taxon>
        <taxon>Actinomycetes</taxon>
        <taxon>Mycobacteriales</taxon>
        <taxon>Mycobacteriaceae</taxon>
        <taxon>Mycobacterium</taxon>
    </lineage>
</organism>
<comment type="caution">
    <text evidence="9">The sequence shown here is derived from an EMBL/GenBank/DDBJ whole genome shotgun (WGS) entry which is preliminary data.</text>
</comment>
<dbReference type="GO" id="GO:0005506">
    <property type="term" value="F:iron ion binding"/>
    <property type="evidence" value="ECO:0007669"/>
    <property type="project" value="InterPro"/>
</dbReference>
<evidence type="ECO:0000256" key="2">
    <source>
        <dbReference type="ARBA" id="ARBA00010617"/>
    </source>
</evidence>
<keyword evidence="10" id="KW-1185">Reference proteome</keyword>
<comment type="similarity">
    <text evidence="2 8">Belongs to the cytochrome P450 family.</text>
</comment>
<evidence type="ECO:0000256" key="8">
    <source>
        <dbReference type="RuleBase" id="RU000461"/>
    </source>
</evidence>
<dbReference type="PANTHER" id="PTHR46696">
    <property type="entry name" value="P450, PUTATIVE (EUROFUNG)-RELATED"/>
    <property type="match status" value="1"/>
</dbReference>
<dbReference type="SUPFAM" id="SSF48264">
    <property type="entry name" value="Cytochrome P450"/>
    <property type="match status" value="1"/>
</dbReference>
<dbReference type="PANTHER" id="PTHR46696:SF4">
    <property type="entry name" value="BIOTIN BIOSYNTHESIS CYTOCHROME P450"/>
    <property type="match status" value="1"/>
</dbReference>
<comment type="cofactor">
    <cofactor evidence="1">
        <name>heme</name>
        <dbReference type="ChEBI" id="CHEBI:30413"/>
    </cofactor>
</comment>
<dbReference type="STRING" id="53378.BRW65_01570"/>
<dbReference type="GO" id="GO:0036199">
    <property type="term" value="F:cholest-4-en-3-one 26-monooxygenase activity"/>
    <property type="evidence" value="ECO:0007669"/>
    <property type="project" value="TreeGrafter"/>
</dbReference>
<dbReference type="AlphaFoldDB" id="A0A1Q4I2Q7"/>
<evidence type="ECO:0000256" key="6">
    <source>
        <dbReference type="ARBA" id="ARBA00023004"/>
    </source>
</evidence>
<dbReference type="GO" id="GO:0008395">
    <property type="term" value="F:steroid hydroxylase activity"/>
    <property type="evidence" value="ECO:0007669"/>
    <property type="project" value="TreeGrafter"/>
</dbReference>
<gene>
    <name evidence="9" type="ORF">BRW65_01570</name>
</gene>
<dbReference type="Pfam" id="PF00067">
    <property type="entry name" value="p450"/>
    <property type="match status" value="1"/>
</dbReference>
<dbReference type="GO" id="GO:0006707">
    <property type="term" value="P:cholesterol catabolic process"/>
    <property type="evidence" value="ECO:0007669"/>
    <property type="project" value="TreeGrafter"/>
</dbReference>
<evidence type="ECO:0000256" key="3">
    <source>
        <dbReference type="ARBA" id="ARBA00022617"/>
    </source>
</evidence>
<dbReference type="GO" id="GO:0020037">
    <property type="term" value="F:heme binding"/>
    <property type="evidence" value="ECO:0007669"/>
    <property type="project" value="InterPro"/>
</dbReference>
<evidence type="ECO:0000313" key="10">
    <source>
        <dbReference type="Proteomes" id="UP000186438"/>
    </source>
</evidence>
<accession>A0A1Q4I2Q7</accession>
<dbReference type="InterPro" id="IPR036396">
    <property type="entry name" value="Cyt_P450_sf"/>
</dbReference>
<dbReference type="RefSeq" id="WP_073870451.1">
    <property type="nucleotide sequence ID" value="NZ_MPNT01000001.1"/>
</dbReference>
<dbReference type="InterPro" id="IPR017972">
    <property type="entry name" value="Cyt_P450_CS"/>
</dbReference>
<reference evidence="9 10" key="1">
    <citation type="submission" date="2016-11" db="EMBL/GenBank/DDBJ databases">
        <title>Genome sequences of unsequenced Mycobacteria.</title>
        <authorList>
            <person name="Greninger A.L."/>
            <person name="Fang F."/>
            <person name="Jerome K.R."/>
        </authorList>
    </citation>
    <scope>NUCLEOTIDE SEQUENCE [LARGE SCALE GENOMIC DNA]</scope>
    <source>
        <strain evidence="9 10">M11</strain>
    </source>
</reference>
<evidence type="ECO:0000256" key="7">
    <source>
        <dbReference type="ARBA" id="ARBA00023033"/>
    </source>
</evidence>
<protein>
    <submittedName>
        <fullName evidence="9">Cytochrome</fullName>
    </submittedName>
</protein>
<sequence>MVNVDAIELFDADAIQNPYPLYERMRAAAPVHRIGDSGFYAACTWAAVHEAVARTEDFSSNLVATMRYTREGDVVPFQMAPLGAPTHVLATADDPAHAAHRKQIVPQLAAKRIHSIERFARDTADDIWATNLVAGRIEWMSAVANKLPMMVVARLIGVPSDDVGRLERWGSAGTQLLEGLLSEDELNAAGITALEMMAYLDENLTLAAADPQDNLLGDLATACASDELDRLTAQVIMGTLFSAGGESTSSLLGSAAHVLAAHSAAQEQLRASPELLGAFIEEALRYEPPFRGHYRHVMHDTTLQGVDIPAGSNLLLLWGSANRDPLQYEDPDTFRLDRPRNKNHMTFGKGAHLCVGAALARLEAQIVFDMLLKRTSWIEIDAVGNWLPSLLVRRLERLELDVAC</sequence>
<keyword evidence="7 8" id="KW-0503">Monooxygenase</keyword>
<proteinExistence type="inferred from homology"/>
<keyword evidence="6 8" id="KW-0408">Iron</keyword>
<evidence type="ECO:0000256" key="5">
    <source>
        <dbReference type="ARBA" id="ARBA00023002"/>
    </source>
</evidence>
<dbReference type="PROSITE" id="PS00086">
    <property type="entry name" value="CYTOCHROME_P450"/>
    <property type="match status" value="1"/>
</dbReference>
<dbReference type="Proteomes" id="UP000186438">
    <property type="component" value="Unassembled WGS sequence"/>
</dbReference>
<keyword evidence="3 8" id="KW-0349">Heme</keyword>